<dbReference type="RefSeq" id="WP_377283785.1">
    <property type="nucleotide sequence ID" value="NZ_JBHRSI010000009.1"/>
</dbReference>
<keyword evidence="3" id="KW-1185">Reference proteome</keyword>
<protein>
    <submittedName>
        <fullName evidence="2">Uncharacterized protein</fullName>
    </submittedName>
</protein>
<dbReference type="InterPro" id="IPR016987">
    <property type="entry name" value="UCP023238"/>
</dbReference>
<gene>
    <name evidence="2" type="ORF">ACFSC0_12720</name>
</gene>
<evidence type="ECO:0000313" key="3">
    <source>
        <dbReference type="Proteomes" id="UP001597237"/>
    </source>
</evidence>
<feature type="chain" id="PRO_5046047451" evidence="1">
    <location>
        <begin position="23"/>
        <end position="179"/>
    </location>
</feature>
<dbReference type="PIRSF" id="PIRSF032038">
    <property type="entry name" value="UCP023238"/>
    <property type="match status" value="1"/>
</dbReference>
<keyword evidence="1" id="KW-0732">Signal</keyword>
<name>A0ABW4N2J2_9CAUL</name>
<accession>A0ABW4N2J2</accession>
<comment type="caution">
    <text evidence="2">The sequence shown here is derived from an EMBL/GenBank/DDBJ whole genome shotgun (WGS) entry which is preliminary data.</text>
</comment>
<dbReference type="EMBL" id="JBHUEY010000001">
    <property type="protein sequence ID" value="MFD1784263.1"/>
    <property type="molecule type" value="Genomic_DNA"/>
</dbReference>
<evidence type="ECO:0000313" key="2">
    <source>
        <dbReference type="EMBL" id="MFD1784263.1"/>
    </source>
</evidence>
<proteinExistence type="predicted"/>
<reference evidence="3" key="1">
    <citation type="journal article" date="2019" name="Int. J. Syst. Evol. Microbiol.">
        <title>The Global Catalogue of Microorganisms (GCM) 10K type strain sequencing project: providing services to taxonomists for standard genome sequencing and annotation.</title>
        <authorList>
            <consortium name="The Broad Institute Genomics Platform"/>
            <consortium name="The Broad Institute Genome Sequencing Center for Infectious Disease"/>
            <person name="Wu L."/>
            <person name="Ma J."/>
        </authorList>
    </citation>
    <scope>NUCLEOTIDE SEQUENCE [LARGE SCALE GENOMIC DNA]</scope>
    <source>
        <strain evidence="3">DFY28</strain>
    </source>
</reference>
<dbReference type="Proteomes" id="UP001597237">
    <property type="component" value="Unassembled WGS sequence"/>
</dbReference>
<feature type="signal peptide" evidence="1">
    <location>
        <begin position="1"/>
        <end position="22"/>
    </location>
</feature>
<evidence type="ECO:0000256" key="1">
    <source>
        <dbReference type="SAM" id="SignalP"/>
    </source>
</evidence>
<sequence>MPHFRSGLKLAAVLALAAPAVAAAQARTDEAPRAAQLEAVAACRTIADSTQRLACFDAAAAQLMEAEQSGEVVVVSRAQAQAARRQAFGFSLPSLSIFDRTGRPEEADRITAEVDRAYQNANAKWVVVLTDGAVWEQIDNESLLKKPKAGSKAEIRKAALGSFFMNLDGQRAVRARRVK</sequence>
<organism evidence="2 3">
    <name type="scientific">Phenylobacterium terrae</name>
    <dbReference type="NCBI Taxonomy" id="2665495"/>
    <lineage>
        <taxon>Bacteria</taxon>
        <taxon>Pseudomonadati</taxon>
        <taxon>Pseudomonadota</taxon>
        <taxon>Alphaproteobacteria</taxon>
        <taxon>Caulobacterales</taxon>
        <taxon>Caulobacteraceae</taxon>
        <taxon>Phenylobacterium</taxon>
    </lineage>
</organism>